<sequence>MHLELKHSPPLTAKCWECYFNNLFNIDRQIFYLFSIGLYLSYLFNLFELEACESYVLPGNILKHPGSHCSWAMGEPK</sequence>
<dbReference type="EMBL" id="GBXM01019533">
    <property type="protein sequence ID" value="JAH89044.1"/>
    <property type="molecule type" value="Transcribed_RNA"/>
</dbReference>
<reference evidence="2" key="2">
    <citation type="journal article" date="2015" name="Fish Shellfish Immunol.">
        <title>Early steps in the European eel (Anguilla anguilla)-Vibrio vulnificus interaction in the gills: Role of the RtxA13 toxin.</title>
        <authorList>
            <person name="Callol A."/>
            <person name="Pajuelo D."/>
            <person name="Ebbesson L."/>
            <person name="Teles M."/>
            <person name="MacKenzie S."/>
            <person name="Amaro C."/>
        </authorList>
    </citation>
    <scope>NUCLEOTIDE SEQUENCE</scope>
</reference>
<keyword evidence="1" id="KW-0472">Membrane</keyword>
<proteinExistence type="predicted"/>
<protein>
    <submittedName>
        <fullName evidence="2">Uncharacterized protein</fullName>
    </submittedName>
</protein>
<feature type="transmembrane region" description="Helical" evidence="1">
    <location>
        <begin position="30"/>
        <end position="47"/>
    </location>
</feature>
<keyword evidence="1" id="KW-0812">Transmembrane</keyword>
<name>A0A0E9WF78_ANGAN</name>
<evidence type="ECO:0000313" key="2">
    <source>
        <dbReference type="EMBL" id="JAH89044.1"/>
    </source>
</evidence>
<keyword evidence="1" id="KW-1133">Transmembrane helix</keyword>
<organism evidence="2">
    <name type="scientific">Anguilla anguilla</name>
    <name type="common">European freshwater eel</name>
    <name type="synonym">Muraena anguilla</name>
    <dbReference type="NCBI Taxonomy" id="7936"/>
    <lineage>
        <taxon>Eukaryota</taxon>
        <taxon>Metazoa</taxon>
        <taxon>Chordata</taxon>
        <taxon>Craniata</taxon>
        <taxon>Vertebrata</taxon>
        <taxon>Euteleostomi</taxon>
        <taxon>Actinopterygii</taxon>
        <taxon>Neopterygii</taxon>
        <taxon>Teleostei</taxon>
        <taxon>Anguilliformes</taxon>
        <taxon>Anguillidae</taxon>
        <taxon>Anguilla</taxon>
    </lineage>
</organism>
<evidence type="ECO:0000256" key="1">
    <source>
        <dbReference type="SAM" id="Phobius"/>
    </source>
</evidence>
<accession>A0A0E9WF78</accession>
<reference evidence="2" key="1">
    <citation type="submission" date="2014-11" db="EMBL/GenBank/DDBJ databases">
        <authorList>
            <person name="Amaro Gonzalez C."/>
        </authorList>
    </citation>
    <scope>NUCLEOTIDE SEQUENCE</scope>
</reference>
<dbReference type="AlphaFoldDB" id="A0A0E9WF78"/>